<organism evidence="1 2">
    <name type="scientific">Pomacea canaliculata</name>
    <name type="common">Golden apple snail</name>
    <dbReference type="NCBI Taxonomy" id="400727"/>
    <lineage>
        <taxon>Eukaryota</taxon>
        <taxon>Metazoa</taxon>
        <taxon>Spiralia</taxon>
        <taxon>Lophotrochozoa</taxon>
        <taxon>Mollusca</taxon>
        <taxon>Gastropoda</taxon>
        <taxon>Caenogastropoda</taxon>
        <taxon>Architaenioglossa</taxon>
        <taxon>Ampullarioidea</taxon>
        <taxon>Ampullariidae</taxon>
        <taxon>Pomacea</taxon>
    </lineage>
</organism>
<sequence>MLYQLLTRRETPTAEQLQQMMATGRTGATDEQFSSVAACMTVVATNPELSNVASCVTPQCSSYTPEVRTLEPLPPESVDRVADDIKIRGE</sequence>
<evidence type="ECO:0000313" key="1">
    <source>
        <dbReference type="EMBL" id="PVD20452.1"/>
    </source>
</evidence>
<evidence type="ECO:0000313" key="2">
    <source>
        <dbReference type="Proteomes" id="UP000245119"/>
    </source>
</evidence>
<dbReference type="AlphaFoldDB" id="A0A2T7NH40"/>
<reference evidence="1 2" key="1">
    <citation type="submission" date="2018-04" db="EMBL/GenBank/DDBJ databases">
        <title>The genome of golden apple snail Pomacea canaliculata provides insight into stress tolerance and invasive adaptation.</title>
        <authorList>
            <person name="Liu C."/>
            <person name="Liu B."/>
            <person name="Ren Y."/>
            <person name="Zhang Y."/>
            <person name="Wang H."/>
            <person name="Li S."/>
            <person name="Jiang F."/>
            <person name="Yin L."/>
            <person name="Zhang G."/>
            <person name="Qian W."/>
            <person name="Fan W."/>
        </authorList>
    </citation>
    <scope>NUCLEOTIDE SEQUENCE [LARGE SCALE GENOMIC DNA]</scope>
    <source>
        <strain evidence="1">SZHN2017</strain>
        <tissue evidence="1">Muscle</tissue>
    </source>
</reference>
<name>A0A2T7NH40_POMCA</name>
<gene>
    <name evidence="1" type="ORF">C0Q70_18608</name>
</gene>
<accession>A0A2T7NH40</accession>
<protein>
    <submittedName>
        <fullName evidence="1">Uncharacterized protein</fullName>
    </submittedName>
</protein>
<keyword evidence="2" id="KW-1185">Reference proteome</keyword>
<comment type="caution">
    <text evidence="1">The sequence shown here is derived from an EMBL/GenBank/DDBJ whole genome shotgun (WGS) entry which is preliminary data.</text>
</comment>
<dbReference type="EMBL" id="PZQS01000012">
    <property type="protein sequence ID" value="PVD20452.1"/>
    <property type="molecule type" value="Genomic_DNA"/>
</dbReference>
<proteinExistence type="predicted"/>
<dbReference type="Proteomes" id="UP000245119">
    <property type="component" value="Linkage Group LG12"/>
</dbReference>